<gene>
    <name evidence="2" type="ORF">VKT23_019381</name>
</gene>
<dbReference type="Proteomes" id="UP001498398">
    <property type="component" value="Unassembled WGS sequence"/>
</dbReference>
<feature type="region of interest" description="Disordered" evidence="1">
    <location>
        <begin position="1"/>
        <end position="48"/>
    </location>
</feature>
<proteinExistence type="predicted"/>
<organism evidence="2 3">
    <name type="scientific">Marasmiellus scandens</name>
    <dbReference type="NCBI Taxonomy" id="2682957"/>
    <lineage>
        <taxon>Eukaryota</taxon>
        <taxon>Fungi</taxon>
        <taxon>Dikarya</taxon>
        <taxon>Basidiomycota</taxon>
        <taxon>Agaricomycotina</taxon>
        <taxon>Agaricomycetes</taxon>
        <taxon>Agaricomycetidae</taxon>
        <taxon>Agaricales</taxon>
        <taxon>Marasmiineae</taxon>
        <taxon>Omphalotaceae</taxon>
        <taxon>Marasmiellus</taxon>
    </lineage>
</organism>
<name>A0ABR1IQT6_9AGAR</name>
<protein>
    <submittedName>
        <fullName evidence="2">Uncharacterized protein</fullName>
    </submittedName>
</protein>
<dbReference type="EMBL" id="JBANRG010000100">
    <property type="protein sequence ID" value="KAK7435974.1"/>
    <property type="molecule type" value="Genomic_DNA"/>
</dbReference>
<comment type="caution">
    <text evidence="2">The sequence shown here is derived from an EMBL/GenBank/DDBJ whole genome shotgun (WGS) entry which is preliminary data.</text>
</comment>
<evidence type="ECO:0000313" key="3">
    <source>
        <dbReference type="Proteomes" id="UP001498398"/>
    </source>
</evidence>
<feature type="region of interest" description="Disordered" evidence="1">
    <location>
        <begin position="178"/>
        <end position="211"/>
    </location>
</feature>
<accession>A0ABR1IQT6</accession>
<keyword evidence="3" id="KW-1185">Reference proteome</keyword>
<evidence type="ECO:0000256" key="1">
    <source>
        <dbReference type="SAM" id="MobiDB-lite"/>
    </source>
</evidence>
<sequence>MHRQSSPVPGSTGDASAPSSGSWTSTSSTTAHCPLPSTTEASSGDAGGASVTAVAAPLFSSQASTSTSSAACHPPSSINVTSSGMMAAATTSCCCSTGPVPTSSMATPGPQSQPLICTYSFEVPAFTQDKRERNGPEHKFYTTVSLPQTHTMAAGHPGPLHEIQSSSATWRSVKYHSTAWTSSSSSGKKRKASTSQDAGVFGSPESSLGSA</sequence>
<evidence type="ECO:0000313" key="2">
    <source>
        <dbReference type="EMBL" id="KAK7435974.1"/>
    </source>
</evidence>
<feature type="compositionally biased region" description="Low complexity" evidence="1">
    <location>
        <begin position="15"/>
        <end position="31"/>
    </location>
</feature>
<reference evidence="2 3" key="1">
    <citation type="submission" date="2024-01" db="EMBL/GenBank/DDBJ databases">
        <title>A draft genome for the cacao thread blight pathogen Marasmiellus scandens.</title>
        <authorList>
            <person name="Baruah I.K."/>
            <person name="Leung J."/>
            <person name="Bukari Y."/>
            <person name="Amoako-Attah I."/>
            <person name="Meinhardt L.W."/>
            <person name="Bailey B.A."/>
            <person name="Cohen S.P."/>
        </authorList>
    </citation>
    <scope>NUCLEOTIDE SEQUENCE [LARGE SCALE GENOMIC DNA]</scope>
    <source>
        <strain evidence="2 3">GH-19</strain>
    </source>
</reference>